<reference evidence="6" key="1">
    <citation type="journal article" date="2023" name="Nat. Commun.">
        <title>Diploid and tetraploid genomes of Acorus and the evolution of monocots.</title>
        <authorList>
            <person name="Ma L."/>
            <person name="Liu K.W."/>
            <person name="Li Z."/>
            <person name="Hsiao Y.Y."/>
            <person name="Qi Y."/>
            <person name="Fu T."/>
            <person name="Tang G.D."/>
            <person name="Zhang D."/>
            <person name="Sun W.H."/>
            <person name="Liu D.K."/>
            <person name="Li Y."/>
            <person name="Chen G.Z."/>
            <person name="Liu X.D."/>
            <person name="Liao X.Y."/>
            <person name="Jiang Y.T."/>
            <person name="Yu X."/>
            <person name="Hao Y."/>
            <person name="Huang J."/>
            <person name="Zhao X.W."/>
            <person name="Ke S."/>
            <person name="Chen Y.Y."/>
            <person name="Wu W.L."/>
            <person name="Hsu J.L."/>
            <person name="Lin Y.F."/>
            <person name="Huang M.D."/>
            <person name="Li C.Y."/>
            <person name="Huang L."/>
            <person name="Wang Z.W."/>
            <person name="Zhao X."/>
            <person name="Zhong W.Y."/>
            <person name="Peng D.H."/>
            <person name="Ahmad S."/>
            <person name="Lan S."/>
            <person name="Zhang J.S."/>
            <person name="Tsai W.C."/>
            <person name="Van de Peer Y."/>
            <person name="Liu Z.J."/>
        </authorList>
    </citation>
    <scope>NUCLEOTIDE SEQUENCE</scope>
    <source>
        <strain evidence="6">SCP</strain>
    </source>
</reference>
<keyword evidence="3" id="KW-0378">Hydrolase</keyword>
<dbReference type="GO" id="GO:0016788">
    <property type="term" value="F:hydrolase activity, acting on ester bonds"/>
    <property type="evidence" value="ECO:0007669"/>
    <property type="project" value="InterPro"/>
</dbReference>
<evidence type="ECO:0000256" key="5">
    <source>
        <dbReference type="SAM" id="SignalP"/>
    </source>
</evidence>
<comment type="similarity">
    <text evidence="1">Belongs to the 'GDSL' lipolytic enzyme family.</text>
</comment>
<protein>
    <submittedName>
        <fullName evidence="6">Acetylajmalan esterase</fullName>
    </submittedName>
</protein>
<evidence type="ECO:0000313" key="7">
    <source>
        <dbReference type="Proteomes" id="UP001179952"/>
    </source>
</evidence>
<comment type="caution">
    <text evidence="6">The sequence shown here is derived from an EMBL/GenBank/DDBJ whole genome shotgun (WGS) entry which is preliminary data.</text>
</comment>
<evidence type="ECO:0000256" key="3">
    <source>
        <dbReference type="ARBA" id="ARBA00022801"/>
    </source>
</evidence>
<dbReference type="SUPFAM" id="SSF52266">
    <property type="entry name" value="SGNH hydrolase"/>
    <property type="match status" value="1"/>
</dbReference>
<gene>
    <name evidence="6" type="ORF">QJS04_geneDACA005861</name>
</gene>
<dbReference type="AlphaFoldDB" id="A0AAV9B635"/>
<dbReference type="InterPro" id="IPR001087">
    <property type="entry name" value="GDSL"/>
</dbReference>
<evidence type="ECO:0000256" key="4">
    <source>
        <dbReference type="ARBA" id="ARBA00023180"/>
    </source>
</evidence>
<keyword evidence="7" id="KW-1185">Reference proteome</keyword>
<sequence>MLFFFLLVSSPLLFAPATGACSVDKIYNFGDSISDTGNLIRQGTGSTFDPITRLPYGQTYFHKATGRCSDGLLMIDYLAMSLGLPFLNPYLDEHASVRHGLNFAVAGATALDKSFFTERNINIPYTNSSLNVQLNWFNSHLNNMCSTEEECDDYLKNALFMVGEIGGNDYNYAFIGGKSIDEVKTYVPQVVDAIIGAAKTLIDNGAKQLIVPGNFPIGCLPSYLTIFHTANDCAYDNNKCLKDFNSFAEFHNFQLQEALNDLRNQYPSIKIMYADYYHAFTLLLSRAPHQGFDKNSMLKTCCGTGGEYNYKVGETCGMSDVKACSAPEKMISWDGIHLTQAAYKALTEELIIGGATYPNYEDLWKKWACQNLS</sequence>
<keyword evidence="4" id="KW-0325">Glycoprotein</keyword>
<dbReference type="Pfam" id="PF00657">
    <property type="entry name" value="Lipase_GDSL"/>
    <property type="match status" value="1"/>
</dbReference>
<evidence type="ECO:0000256" key="2">
    <source>
        <dbReference type="ARBA" id="ARBA00022729"/>
    </source>
</evidence>
<reference evidence="6" key="2">
    <citation type="submission" date="2023-06" db="EMBL/GenBank/DDBJ databases">
        <authorList>
            <person name="Ma L."/>
            <person name="Liu K.-W."/>
            <person name="Li Z."/>
            <person name="Hsiao Y.-Y."/>
            <person name="Qi Y."/>
            <person name="Fu T."/>
            <person name="Tang G."/>
            <person name="Zhang D."/>
            <person name="Sun W.-H."/>
            <person name="Liu D.-K."/>
            <person name="Li Y."/>
            <person name="Chen G.-Z."/>
            <person name="Liu X.-D."/>
            <person name="Liao X.-Y."/>
            <person name="Jiang Y.-T."/>
            <person name="Yu X."/>
            <person name="Hao Y."/>
            <person name="Huang J."/>
            <person name="Zhao X.-W."/>
            <person name="Ke S."/>
            <person name="Chen Y.-Y."/>
            <person name="Wu W.-L."/>
            <person name="Hsu J.-L."/>
            <person name="Lin Y.-F."/>
            <person name="Huang M.-D."/>
            <person name="Li C.-Y."/>
            <person name="Huang L."/>
            <person name="Wang Z.-W."/>
            <person name="Zhao X."/>
            <person name="Zhong W.-Y."/>
            <person name="Peng D.-H."/>
            <person name="Ahmad S."/>
            <person name="Lan S."/>
            <person name="Zhang J.-S."/>
            <person name="Tsai W.-C."/>
            <person name="Van De Peer Y."/>
            <person name="Liu Z.-J."/>
        </authorList>
    </citation>
    <scope>NUCLEOTIDE SEQUENCE</scope>
    <source>
        <strain evidence="6">SCP</strain>
        <tissue evidence="6">Leaves</tissue>
    </source>
</reference>
<organism evidence="6 7">
    <name type="scientific">Acorus gramineus</name>
    <name type="common">Dwarf sweet flag</name>
    <dbReference type="NCBI Taxonomy" id="55184"/>
    <lineage>
        <taxon>Eukaryota</taxon>
        <taxon>Viridiplantae</taxon>
        <taxon>Streptophyta</taxon>
        <taxon>Embryophyta</taxon>
        <taxon>Tracheophyta</taxon>
        <taxon>Spermatophyta</taxon>
        <taxon>Magnoliopsida</taxon>
        <taxon>Liliopsida</taxon>
        <taxon>Acoraceae</taxon>
        <taxon>Acorus</taxon>
    </lineage>
</organism>
<accession>A0AAV9B635</accession>
<dbReference type="PANTHER" id="PTHR22835:SF517">
    <property type="entry name" value="GDSL-LIKE LIPASE_ACYLHYDROLASE FAMILY PROTEIN, EXPRESSED"/>
    <property type="match status" value="1"/>
</dbReference>
<feature type="chain" id="PRO_5043687181" evidence="5">
    <location>
        <begin position="21"/>
        <end position="373"/>
    </location>
</feature>
<dbReference type="Proteomes" id="UP001179952">
    <property type="component" value="Unassembled WGS sequence"/>
</dbReference>
<evidence type="ECO:0000313" key="6">
    <source>
        <dbReference type="EMBL" id="KAK1271816.1"/>
    </source>
</evidence>
<keyword evidence="2 5" id="KW-0732">Signal</keyword>
<evidence type="ECO:0000256" key="1">
    <source>
        <dbReference type="ARBA" id="ARBA00008668"/>
    </source>
</evidence>
<proteinExistence type="inferred from homology"/>
<dbReference type="InterPro" id="IPR035669">
    <property type="entry name" value="SGNH_plant_lipase-like"/>
</dbReference>
<feature type="signal peptide" evidence="5">
    <location>
        <begin position="1"/>
        <end position="20"/>
    </location>
</feature>
<dbReference type="InterPro" id="IPR036514">
    <property type="entry name" value="SGNH_hydro_sf"/>
</dbReference>
<name>A0AAV9B635_ACOGR</name>
<dbReference type="Gene3D" id="3.40.50.1110">
    <property type="entry name" value="SGNH hydrolase"/>
    <property type="match status" value="1"/>
</dbReference>
<dbReference type="PANTHER" id="PTHR22835">
    <property type="entry name" value="ZINC FINGER FYVE DOMAIN CONTAINING PROTEIN"/>
    <property type="match status" value="1"/>
</dbReference>
<dbReference type="CDD" id="cd01837">
    <property type="entry name" value="SGNH_plant_lipase_like"/>
    <property type="match status" value="1"/>
</dbReference>
<dbReference type="EMBL" id="JAUJYN010000005">
    <property type="protein sequence ID" value="KAK1271816.1"/>
    <property type="molecule type" value="Genomic_DNA"/>
</dbReference>